<name>A0ABN9W1Z3_9DINO</name>
<dbReference type="Proteomes" id="UP001189429">
    <property type="component" value="Unassembled WGS sequence"/>
</dbReference>
<gene>
    <name evidence="1" type="ORF">PCOR1329_LOCUS62259</name>
</gene>
<organism evidence="1 2">
    <name type="scientific">Prorocentrum cordatum</name>
    <dbReference type="NCBI Taxonomy" id="2364126"/>
    <lineage>
        <taxon>Eukaryota</taxon>
        <taxon>Sar</taxon>
        <taxon>Alveolata</taxon>
        <taxon>Dinophyceae</taxon>
        <taxon>Prorocentrales</taxon>
        <taxon>Prorocentraceae</taxon>
        <taxon>Prorocentrum</taxon>
    </lineage>
</organism>
<proteinExistence type="predicted"/>
<evidence type="ECO:0000313" key="1">
    <source>
        <dbReference type="EMBL" id="CAK0878530.1"/>
    </source>
</evidence>
<evidence type="ECO:0000313" key="2">
    <source>
        <dbReference type="Proteomes" id="UP001189429"/>
    </source>
</evidence>
<dbReference type="EMBL" id="CAUYUJ010017858">
    <property type="protein sequence ID" value="CAK0878530.1"/>
    <property type="molecule type" value="Genomic_DNA"/>
</dbReference>
<feature type="non-terminal residue" evidence="1">
    <location>
        <position position="130"/>
    </location>
</feature>
<feature type="non-terminal residue" evidence="1">
    <location>
        <position position="1"/>
    </location>
</feature>
<keyword evidence="2" id="KW-1185">Reference proteome</keyword>
<protein>
    <submittedName>
        <fullName evidence="1">Uncharacterized protein</fullName>
    </submittedName>
</protein>
<comment type="caution">
    <text evidence="1">The sequence shown here is derived from an EMBL/GenBank/DDBJ whole genome shotgun (WGS) entry which is preliminary data.</text>
</comment>
<sequence>ELTRLAVDVLAASVVAKCSCSCSCGGGGKMKCRRKADWKSLQGLLRRIRGFWAGLDIPRVWDTMEGLLRTIQQIGPAVLEPDLGLIGDISSLLDVAASGGDSLEAAINSVDLFTERITREQRKVETASSQ</sequence>
<accession>A0ABN9W1Z3</accession>
<reference evidence="1" key="1">
    <citation type="submission" date="2023-10" db="EMBL/GenBank/DDBJ databases">
        <authorList>
            <person name="Chen Y."/>
            <person name="Shah S."/>
            <person name="Dougan E. K."/>
            <person name="Thang M."/>
            <person name="Chan C."/>
        </authorList>
    </citation>
    <scope>NUCLEOTIDE SEQUENCE [LARGE SCALE GENOMIC DNA]</scope>
</reference>